<accession>A0ABW4GRE7</accession>
<organism evidence="2 3">
    <name type="scientific">Nonomuraea guangzhouensis</name>
    <dbReference type="NCBI Taxonomy" id="1291555"/>
    <lineage>
        <taxon>Bacteria</taxon>
        <taxon>Bacillati</taxon>
        <taxon>Actinomycetota</taxon>
        <taxon>Actinomycetes</taxon>
        <taxon>Streptosporangiales</taxon>
        <taxon>Streptosporangiaceae</taxon>
        <taxon>Nonomuraea</taxon>
    </lineage>
</organism>
<dbReference type="Proteomes" id="UP001597097">
    <property type="component" value="Unassembled WGS sequence"/>
</dbReference>
<dbReference type="EMBL" id="JBHUCM010000045">
    <property type="protein sequence ID" value="MFD1545039.1"/>
    <property type="molecule type" value="Genomic_DNA"/>
</dbReference>
<evidence type="ECO:0000313" key="2">
    <source>
        <dbReference type="EMBL" id="MFD1545039.1"/>
    </source>
</evidence>
<reference evidence="3" key="1">
    <citation type="journal article" date="2019" name="Int. J. Syst. Evol. Microbiol.">
        <title>The Global Catalogue of Microorganisms (GCM) 10K type strain sequencing project: providing services to taxonomists for standard genome sequencing and annotation.</title>
        <authorList>
            <consortium name="The Broad Institute Genomics Platform"/>
            <consortium name="The Broad Institute Genome Sequencing Center for Infectious Disease"/>
            <person name="Wu L."/>
            <person name="Ma J."/>
        </authorList>
    </citation>
    <scope>NUCLEOTIDE SEQUENCE [LARGE SCALE GENOMIC DNA]</scope>
    <source>
        <strain evidence="3">CGMCC 1.15399</strain>
    </source>
</reference>
<proteinExistence type="predicted"/>
<comment type="caution">
    <text evidence="2">The sequence shown here is derived from an EMBL/GenBank/DDBJ whole genome shotgun (WGS) entry which is preliminary data.</text>
</comment>
<feature type="region of interest" description="Disordered" evidence="1">
    <location>
        <begin position="47"/>
        <end position="68"/>
    </location>
</feature>
<protein>
    <submittedName>
        <fullName evidence="2">Uncharacterized protein</fullName>
    </submittedName>
</protein>
<evidence type="ECO:0000313" key="3">
    <source>
        <dbReference type="Proteomes" id="UP001597097"/>
    </source>
</evidence>
<evidence type="ECO:0000256" key="1">
    <source>
        <dbReference type="SAM" id="MobiDB-lite"/>
    </source>
</evidence>
<sequence length="68" mass="7090">MTELCRAAVVIGAVSVRRERTACSAFISWLTPMTTFTGRMAGTLGHVPSTSSVTSPAASNMIDRGSVS</sequence>
<feature type="compositionally biased region" description="Low complexity" evidence="1">
    <location>
        <begin position="47"/>
        <end position="59"/>
    </location>
</feature>
<keyword evidence="3" id="KW-1185">Reference proteome</keyword>
<gene>
    <name evidence="2" type="ORF">ACFSJ0_48910</name>
</gene>
<dbReference type="RefSeq" id="WP_246651022.1">
    <property type="nucleotide sequence ID" value="NZ_JAHKRM010000005.1"/>
</dbReference>
<name>A0ABW4GRE7_9ACTN</name>